<evidence type="ECO:0000256" key="2">
    <source>
        <dbReference type="ARBA" id="ARBA00023186"/>
    </source>
</evidence>
<dbReference type="InterPro" id="IPR016562">
    <property type="entry name" value="Proteasome_assmbl_chp_2_euk"/>
</dbReference>
<dbReference type="PIRSF" id="PIRSF010044">
    <property type="entry name" value="UCP010044"/>
    <property type="match status" value="1"/>
</dbReference>
<dbReference type="PANTHER" id="PTHR12970:SF1">
    <property type="entry name" value="PROTEASOME ASSEMBLY CHAPERONE 2"/>
    <property type="match status" value="1"/>
</dbReference>
<dbReference type="GO" id="GO:0005829">
    <property type="term" value="C:cytosol"/>
    <property type="evidence" value="ECO:0007669"/>
    <property type="project" value="TreeGrafter"/>
</dbReference>
<comment type="subunit">
    <text evidence="4">Component of the 20S proteasome chaperone.</text>
</comment>
<evidence type="ECO:0000313" key="6">
    <source>
        <dbReference type="Proteomes" id="UP001209540"/>
    </source>
</evidence>
<dbReference type="InterPro" id="IPR019151">
    <property type="entry name" value="Proteasome_assmbl_chaperone_2"/>
</dbReference>
<dbReference type="InterPro" id="IPR038389">
    <property type="entry name" value="PSMG2_sf"/>
</dbReference>
<dbReference type="PANTHER" id="PTHR12970">
    <property type="entry name" value="PROTEASOME ASSEMBLY CHAPERONE 2"/>
    <property type="match status" value="1"/>
</dbReference>
<dbReference type="EMBL" id="JAIXMP010000002">
    <property type="protein sequence ID" value="KAI9276683.1"/>
    <property type="molecule type" value="Genomic_DNA"/>
</dbReference>
<dbReference type="GO" id="GO:0005634">
    <property type="term" value="C:nucleus"/>
    <property type="evidence" value="ECO:0007669"/>
    <property type="project" value="TreeGrafter"/>
</dbReference>
<evidence type="ECO:0000313" key="5">
    <source>
        <dbReference type="EMBL" id="KAI9276683.1"/>
    </source>
</evidence>
<reference evidence="5" key="1">
    <citation type="journal article" date="2022" name="IScience">
        <title>Evolution of zygomycete secretomes and the origins of terrestrial fungal ecologies.</title>
        <authorList>
            <person name="Chang Y."/>
            <person name="Wang Y."/>
            <person name="Mondo S."/>
            <person name="Ahrendt S."/>
            <person name="Andreopoulos W."/>
            <person name="Barry K."/>
            <person name="Beard J."/>
            <person name="Benny G.L."/>
            <person name="Blankenship S."/>
            <person name="Bonito G."/>
            <person name="Cuomo C."/>
            <person name="Desiro A."/>
            <person name="Gervers K.A."/>
            <person name="Hundley H."/>
            <person name="Kuo A."/>
            <person name="LaButti K."/>
            <person name="Lang B.F."/>
            <person name="Lipzen A."/>
            <person name="O'Donnell K."/>
            <person name="Pangilinan J."/>
            <person name="Reynolds N."/>
            <person name="Sandor L."/>
            <person name="Smith M.E."/>
            <person name="Tsang A."/>
            <person name="Grigoriev I.V."/>
            <person name="Stajich J.E."/>
            <person name="Spatafora J.W."/>
        </authorList>
    </citation>
    <scope>NUCLEOTIDE SEQUENCE</scope>
    <source>
        <strain evidence="5">RSA 2281</strain>
    </source>
</reference>
<evidence type="ECO:0000256" key="3">
    <source>
        <dbReference type="ARBA" id="ARBA00025745"/>
    </source>
</evidence>
<comment type="function">
    <text evidence="4">Involved in 20S proteasome assembly.</text>
</comment>
<reference evidence="5" key="2">
    <citation type="submission" date="2023-02" db="EMBL/GenBank/DDBJ databases">
        <authorList>
            <consortium name="DOE Joint Genome Institute"/>
            <person name="Mondo S.J."/>
            <person name="Chang Y."/>
            <person name="Wang Y."/>
            <person name="Ahrendt S."/>
            <person name="Andreopoulos W."/>
            <person name="Barry K."/>
            <person name="Beard J."/>
            <person name="Benny G.L."/>
            <person name="Blankenship S."/>
            <person name="Bonito G."/>
            <person name="Cuomo C."/>
            <person name="Desiro A."/>
            <person name="Gervers K.A."/>
            <person name="Hundley H."/>
            <person name="Kuo A."/>
            <person name="LaButti K."/>
            <person name="Lang B.F."/>
            <person name="Lipzen A."/>
            <person name="O'Donnell K."/>
            <person name="Pangilinan J."/>
            <person name="Reynolds N."/>
            <person name="Sandor L."/>
            <person name="Smith M.W."/>
            <person name="Tsang A."/>
            <person name="Grigoriev I.V."/>
            <person name="Stajich J.E."/>
            <person name="Spatafora J.W."/>
        </authorList>
    </citation>
    <scope>NUCLEOTIDE SEQUENCE</scope>
    <source>
        <strain evidence="5">RSA 2281</strain>
    </source>
</reference>
<dbReference type="Gene3D" id="3.40.50.10900">
    <property type="entry name" value="PAC-like subunit"/>
    <property type="match status" value="1"/>
</dbReference>
<keyword evidence="2 4" id="KW-0143">Chaperone</keyword>
<gene>
    <name evidence="5" type="ORF">BDA99DRAFT_493875</name>
</gene>
<organism evidence="5 6">
    <name type="scientific">Phascolomyces articulosus</name>
    <dbReference type="NCBI Taxonomy" id="60185"/>
    <lineage>
        <taxon>Eukaryota</taxon>
        <taxon>Fungi</taxon>
        <taxon>Fungi incertae sedis</taxon>
        <taxon>Mucoromycota</taxon>
        <taxon>Mucoromycotina</taxon>
        <taxon>Mucoromycetes</taxon>
        <taxon>Mucorales</taxon>
        <taxon>Lichtheimiaceae</taxon>
        <taxon>Phascolomyces</taxon>
    </lineage>
</organism>
<comment type="similarity">
    <text evidence="3 4">Belongs to the PSMG2 family.</text>
</comment>
<evidence type="ECO:0000256" key="4">
    <source>
        <dbReference type="PIRNR" id="PIRNR010044"/>
    </source>
</evidence>
<comment type="caution">
    <text evidence="5">The sequence shown here is derived from an EMBL/GenBank/DDBJ whole genome shotgun (WGS) entry which is preliminary data.</text>
</comment>
<dbReference type="GO" id="GO:0043248">
    <property type="term" value="P:proteasome assembly"/>
    <property type="evidence" value="ECO:0007669"/>
    <property type="project" value="TreeGrafter"/>
</dbReference>
<accession>A0AAD5KA57</accession>
<name>A0AAD5KA57_9FUNG</name>
<evidence type="ECO:0000256" key="1">
    <source>
        <dbReference type="ARBA" id="ARBA00019186"/>
    </source>
</evidence>
<protein>
    <recommendedName>
        <fullName evidence="1 4">Proteasome assembly chaperone 2</fullName>
    </recommendedName>
</protein>
<dbReference type="Proteomes" id="UP001209540">
    <property type="component" value="Unassembled WGS sequence"/>
</dbReference>
<sequence>MDTFVATPSFDPEKLAGSTLILPSVSIGNVPQLTCDLLIHTLHPERVGFIANEAVMPIAGPRENGTGVSLAVEVFQTKDQKWTIIQQRAPTFKGTRRQYIRDLVAFVQKYRFARVIVLTSADASLRTDSQITSTTPFRCLGSPVNGIPELENEELLRGTGIGKSLYKALTEAQVATSMIVMFALEGDNVSDSYHLADVFNTATEIHSSNEGPWTPPKSWDYLFGTPVNSDLYQ</sequence>
<keyword evidence="6" id="KW-1185">Reference proteome</keyword>
<proteinExistence type="inferred from homology"/>
<dbReference type="Pfam" id="PF09754">
    <property type="entry name" value="PAC2"/>
    <property type="match status" value="1"/>
</dbReference>
<dbReference type="AlphaFoldDB" id="A0AAD5KA57"/>